<accession>A0A402CNH9</accession>
<organism evidence="1 2">
    <name type="scientific">Capsulimonas corticalis</name>
    <dbReference type="NCBI Taxonomy" id="2219043"/>
    <lineage>
        <taxon>Bacteria</taxon>
        <taxon>Bacillati</taxon>
        <taxon>Armatimonadota</taxon>
        <taxon>Armatimonadia</taxon>
        <taxon>Capsulimonadales</taxon>
        <taxon>Capsulimonadaceae</taxon>
        <taxon>Capsulimonas</taxon>
    </lineage>
</organism>
<dbReference type="RefSeq" id="WP_125205740.1">
    <property type="nucleotide sequence ID" value="NZ_AP025739.1"/>
</dbReference>
<gene>
    <name evidence="1" type="ORF">CCAX7_54270</name>
</gene>
<dbReference type="EMBL" id="AP025739">
    <property type="protein sequence ID" value="BDI33376.1"/>
    <property type="molecule type" value="Genomic_DNA"/>
</dbReference>
<reference evidence="1 2" key="1">
    <citation type="journal article" date="2019" name="Int. J. Syst. Evol. Microbiol.">
        <title>Capsulimonas corticalis gen. nov., sp. nov., an aerobic capsulated bacterium, of a novel bacterial order, Capsulimonadales ord. nov., of the class Armatimonadia of the phylum Armatimonadetes.</title>
        <authorList>
            <person name="Li J."/>
            <person name="Kudo C."/>
            <person name="Tonouchi A."/>
        </authorList>
    </citation>
    <scope>NUCLEOTIDE SEQUENCE [LARGE SCALE GENOMIC DNA]</scope>
    <source>
        <strain evidence="1 2">AX-7</strain>
    </source>
</reference>
<dbReference type="KEGG" id="ccot:CCAX7_54270"/>
<name>A0A402CNH9_9BACT</name>
<sequence length="126" mass="14052">MPNDEWQLFVQSVYCRSDTGELTTLSHPREPGMMWYLDSEYATDFYGVGLDGRTLSVQTPGGQWVIDSRANNCTRPDDKGHRCWVRHGVPPEINVDKAGDTCAAGAGSIMCGNYHGFLRNGYLEEC</sequence>
<evidence type="ECO:0000313" key="2">
    <source>
        <dbReference type="Proteomes" id="UP000287394"/>
    </source>
</evidence>
<keyword evidence="2" id="KW-1185">Reference proteome</keyword>
<proteinExistence type="predicted"/>
<evidence type="ECO:0000313" key="1">
    <source>
        <dbReference type="EMBL" id="BDI33376.1"/>
    </source>
</evidence>
<dbReference type="Proteomes" id="UP000287394">
    <property type="component" value="Chromosome"/>
</dbReference>
<protein>
    <submittedName>
        <fullName evidence="1">Uncharacterized protein</fullName>
    </submittedName>
</protein>
<dbReference type="OrthoDB" id="9807376at2"/>
<dbReference type="AlphaFoldDB" id="A0A402CNH9"/>